<proteinExistence type="predicted"/>
<reference evidence="2" key="1">
    <citation type="submission" date="2021-12" db="EMBL/GenBank/DDBJ databases">
        <authorList>
            <person name="Martin H S."/>
        </authorList>
    </citation>
    <scope>NUCLEOTIDE SEQUENCE</scope>
</reference>
<gene>
    <name evidence="2" type="ORF">BINO364_LOCUS14663</name>
</gene>
<feature type="compositionally biased region" description="Basic residues" evidence="1">
    <location>
        <begin position="217"/>
        <end position="231"/>
    </location>
</feature>
<protein>
    <submittedName>
        <fullName evidence="2">Uncharacterized protein</fullName>
    </submittedName>
</protein>
<accession>A0A8J9VSM1</accession>
<feature type="region of interest" description="Disordered" evidence="1">
    <location>
        <begin position="204"/>
        <end position="254"/>
    </location>
</feature>
<evidence type="ECO:0000313" key="2">
    <source>
        <dbReference type="EMBL" id="CAH0729598.1"/>
    </source>
</evidence>
<evidence type="ECO:0000256" key="1">
    <source>
        <dbReference type="SAM" id="MobiDB-lite"/>
    </source>
</evidence>
<dbReference type="AlphaFoldDB" id="A0A8J9VSM1"/>
<keyword evidence="3" id="KW-1185">Reference proteome</keyword>
<feature type="non-terminal residue" evidence="2">
    <location>
        <position position="254"/>
    </location>
</feature>
<dbReference type="EMBL" id="OV170228">
    <property type="protein sequence ID" value="CAH0729598.1"/>
    <property type="molecule type" value="Genomic_DNA"/>
</dbReference>
<name>A0A8J9VSM1_9NEOP</name>
<dbReference type="Proteomes" id="UP000838878">
    <property type="component" value="Chromosome 8"/>
</dbReference>
<feature type="region of interest" description="Disordered" evidence="1">
    <location>
        <begin position="49"/>
        <end position="68"/>
    </location>
</feature>
<dbReference type="OrthoDB" id="8250201at2759"/>
<sequence length="254" mass="29570">MAKLDDLFDKKKDEAPMLDLSKTVINSAEDYRAVLDKVPDFKTRPEKVRPEDLKIKDKKEDQKTKTPKKEVRAYEKLGTRGYEEKHFTFMDPIPVEMRGLKFDELCVVPIEWRMLTSIRPKAKLDEEYFNRLIELGKSELKTKAKDKREYAKNNMIRKTKTRSGVTEIRIVSCSECGEEYCNGKMCNITNYDMFARLKLEVETKSTRVQAPPAPTSKLRRMRRRVKRKPRSKSAAPAYHKPTAKKSGARSDTEI</sequence>
<organism evidence="2 3">
    <name type="scientific">Brenthis ino</name>
    <name type="common">lesser marbled fritillary</name>
    <dbReference type="NCBI Taxonomy" id="405034"/>
    <lineage>
        <taxon>Eukaryota</taxon>
        <taxon>Metazoa</taxon>
        <taxon>Ecdysozoa</taxon>
        <taxon>Arthropoda</taxon>
        <taxon>Hexapoda</taxon>
        <taxon>Insecta</taxon>
        <taxon>Pterygota</taxon>
        <taxon>Neoptera</taxon>
        <taxon>Endopterygota</taxon>
        <taxon>Lepidoptera</taxon>
        <taxon>Glossata</taxon>
        <taxon>Ditrysia</taxon>
        <taxon>Papilionoidea</taxon>
        <taxon>Nymphalidae</taxon>
        <taxon>Heliconiinae</taxon>
        <taxon>Argynnini</taxon>
        <taxon>Brenthis</taxon>
    </lineage>
</organism>
<evidence type="ECO:0000313" key="3">
    <source>
        <dbReference type="Proteomes" id="UP000838878"/>
    </source>
</evidence>